<dbReference type="AlphaFoldDB" id="A0A4P2Q7V2"/>
<feature type="domain" description="HTH araC/xylS-type" evidence="5">
    <location>
        <begin position="268"/>
        <end position="364"/>
    </location>
</feature>
<evidence type="ECO:0000259" key="5">
    <source>
        <dbReference type="PROSITE" id="PS01124"/>
    </source>
</evidence>
<dbReference type="GO" id="GO:0003700">
    <property type="term" value="F:DNA-binding transcription factor activity"/>
    <property type="evidence" value="ECO:0007669"/>
    <property type="project" value="InterPro"/>
</dbReference>
<keyword evidence="3" id="KW-0804">Transcription</keyword>
<dbReference type="PANTHER" id="PTHR47894:SF1">
    <property type="entry name" value="HTH-TYPE TRANSCRIPTIONAL REGULATOR VQSM"/>
    <property type="match status" value="1"/>
</dbReference>
<keyword evidence="2" id="KW-0238">DNA-binding</keyword>
<evidence type="ECO:0000256" key="1">
    <source>
        <dbReference type="ARBA" id="ARBA00023015"/>
    </source>
</evidence>
<dbReference type="Pfam" id="PF12833">
    <property type="entry name" value="HTH_18"/>
    <property type="match status" value="1"/>
</dbReference>
<organism evidence="6 7">
    <name type="scientific">Sorangium cellulosum</name>
    <name type="common">Polyangium cellulosum</name>
    <dbReference type="NCBI Taxonomy" id="56"/>
    <lineage>
        <taxon>Bacteria</taxon>
        <taxon>Pseudomonadati</taxon>
        <taxon>Myxococcota</taxon>
        <taxon>Polyangia</taxon>
        <taxon>Polyangiales</taxon>
        <taxon>Polyangiaceae</taxon>
        <taxon>Sorangium</taxon>
    </lineage>
</organism>
<evidence type="ECO:0000256" key="3">
    <source>
        <dbReference type="ARBA" id="ARBA00023163"/>
    </source>
</evidence>
<keyword evidence="1" id="KW-0805">Transcription regulation</keyword>
<name>A0A4P2Q7V2_SORCE</name>
<dbReference type="GO" id="GO:0000976">
    <property type="term" value="F:transcription cis-regulatory region binding"/>
    <property type="evidence" value="ECO:0007669"/>
    <property type="project" value="TreeGrafter"/>
</dbReference>
<proteinExistence type="predicted"/>
<protein>
    <submittedName>
        <fullName evidence="6">AraC family transcriptional regulator</fullName>
    </submittedName>
</protein>
<dbReference type="PROSITE" id="PS01124">
    <property type="entry name" value="HTH_ARAC_FAMILY_2"/>
    <property type="match status" value="1"/>
</dbReference>
<evidence type="ECO:0000313" key="7">
    <source>
        <dbReference type="Proteomes" id="UP000295781"/>
    </source>
</evidence>
<dbReference type="OrthoDB" id="9816010at2"/>
<dbReference type="InterPro" id="IPR018060">
    <property type="entry name" value="HTH_AraC"/>
</dbReference>
<dbReference type="GO" id="GO:0005829">
    <property type="term" value="C:cytosol"/>
    <property type="evidence" value="ECO:0007669"/>
    <property type="project" value="TreeGrafter"/>
</dbReference>
<evidence type="ECO:0000256" key="4">
    <source>
        <dbReference type="SAM" id="MobiDB-lite"/>
    </source>
</evidence>
<dbReference type="Gene3D" id="1.10.10.60">
    <property type="entry name" value="Homeodomain-like"/>
    <property type="match status" value="1"/>
</dbReference>
<gene>
    <name evidence="6" type="primary">araC</name>
    <name evidence="6" type="ORF">SOCEGT47_061730</name>
</gene>
<dbReference type="InterPro" id="IPR020449">
    <property type="entry name" value="Tscrpt_reg_AraC-type_HTH"/>
</dbReference>
<reference evidence="6 7" key="1">
    <citation type="submission" date="2015-09" db="EMBL/GenBank/DDBJ databases">
        <title>Sorangium comparison.</title>
        <authorList>
            <person name="Zaburannyi N."/>
            <person name="Bunk B."/>
            <person name="Overmann J."/>
            <person name="Mueller R."/>
        </authorList>
    </citation>
    <scope>NUCLEOTIDE SEQUENCE [LARGE SCALE GENOMIC DNA]</scope>
    <source>
        <strain evidence="6 7">So ceGT47</strain>
    </source>
</reference>
<dbReference type="Pfam" id="PF12625">
    <property type="entry name" value="Arabinose_bd"/>
    <property type="match status" value="1"/>
</dbReference>
<dbReference type="PRINTS" id="PR00032">
    <property type="entry name" value="HTHARAC"/>
</dbReference>
<dbReference type="PANTHER" id="PTHR47894">
    <property type="entry name" value="HTH-TYPE TRANSCRIPTIONAL REGULATOR GADX"/>
    <property type="match status" value="1"/>
</dbReference>
<evidence type="ECO:0000256" key="2">
    <source>
        <dbReference type="ARBA" id="ARBA00023125"/>
    </source>
</evidence>
<dbReference type="InterPro" id="IPR032687">
    <property type="entry name" value="AraC-type_N"/>
</dbReference>
<dbReference type="SUPFAM" id="SSF46689">
    <property type="entry name" value="Homeodomain-like"/>
    <property type="match status" value="1"/>
</dbReference>
<evidence type="ECO:0000313" key="6">
    <source>
        <dbReference type="EMBL" id="AUX25624.1"/>
    </source>
</evidence>
<dbReference type="SMART" id="SM00342">
    <property type="entry name" value="HTH_ARAC"/>
    <property type="match status" value="1"/>
</dbReference>
<dbReference type="Proteomes" id="UP000295781">
    <property type="component" value="Chromosome"/>
</dbReference>
<accession>A0A4P2Q7V2</accession>
<dbReference type="InterPro" id="IPR009057">
    <property type="entry name" value="Homeodomain-like_sf"/>
</dbReference>
<sequence length="374" mass="40025">MTARATRADPRRQAAAGATTAAPRRQAAGALARAPTIWARVAGQLADHAARRGADRAALLEAAGLAPAALADPDARVPLTAFYALIEAAVAATSDPHFGLDFAGRLRPEHFDALGFLAMTSPTLGEAFRRMLRYQQLWNEGERYTLELRGAHVHLGFTPFGPERPAHGQMAEMFALDVLVNAGRMCGDPLPAALVRFRHAPAGDPGQKERQLGARLLFEAPVTELVVPAEVLDRPLPHANEALAGFLERQVGAMTARLPGAASSAVADRVRAALGERLREGADLPALAARLRMSPRTLQRRLGDEGTSLHALLDEVRRGRAAALLEANMAIGEVAYLLGYSEASAFHRAFRRWTGMTPEAFRARARGGRAASGE</sequence>
<dbReference type="EMBL" id="CP012670">
    <property type="protein sequence ID" value="AUX25624.1"/>
    <property type="molecule type" value="Genomic_DNA"/>
</dbReference>
<feature type="compositionally biased region" description="Low complexity" evidence="4">
    <location>
        <begin position="13"/>
        <end position="25"/>
    </location>
</feature>
<feature type="region of interest" description="Disordered" evidence="4">
    <location>
        <begin position="1"/>
        <end position="25"/>
    </location>
</feature>
<feature type="compositionally biased region" description="Basic and acidic residues" evidence="4">
    <location>
        <begin position="1"/>
        <end position="12"/>
    </location>
</feature>